<protein>
    <submittedName>
        <fullName evidence="2">Unannotated protein</fullName>
    </submittedName>
</protein>
<dbReference type="AlphaFoldDB" id="A0A6J6QUT5"/>
<accession>A0A6J6QUT5</accession>
<proteinExistence type="predicted"/>
<evidence type="ECO:0000313" key="2">
    <source>
        <dbReference type="EMBL" id="CAB4713353.1"/>
    </source>
</evidence>
<name>A0A6J6QUT5_9ZZZZ</name>
<dbReference type="EMBL" id="CAEZYK010000004">
    <property type="protein sequence ID" value="CAB4713353.1"/>
    <property type="molecule type" value="Genomic_DNA"/>
</dbReference>
<evidence type="ECO:0000256" key="1">
    <source>
        <dbReference type="SAM" id="MobiDB-lite"/>
    </source>
</evidence>
<feature type="region of interest" description="Disordered" evidence="1">
    <location>
        <begin position="186"/>
        <end position="207"/>
    </location>
</feature>
<sequence>MVVVIGPIIGLGVYLLLGLTEGSTGPTYSASESINLAAGPTAMNTVSFAGGTFSLDVSAAVMTTLGEYAESAMVTPLRKGKPASAALANVFDAPALARLSGPDRTVVLDEGLPRAVGKIDVSSPPIPLTGLADASGNTILVSADVKLTAKARTEKGVIGVTRVGTFVLAPDTSGIWKITGWTLTTDRRGPGTSVAPTTTGAKESSGK</sequence>
<reference evidence="2" key="1">
    <citation type="submission" date="2020-05" db="EMBL/GenBank/DDBJ databases">
        <authorList>
            <person name="Chiriac C."/>
            <person name="Salcher M."/>
            <person name="Ghai R."/>
            <person name="Kavagutti S V."/>
        </authorList>
    </citation>
    <scope>NUCLEOTIDE SEQUENCE</scope>
</reference>
<feature type="compositionally biased region" description="Polar residues" evidence="1">
    <location>
        <begin position="194"/>
        <end position="207"/>
    </location>
</feature>
<gene>
    <name evidence="2" type="ORF">UFOPK2683_00125</name>
</gene>
<organism evidence="2">
    <name type="scientific">freshwater metagenome</name>
    <dbReference type="NCBI Taxonomy" id="449393"/>
    <lineage>
        <taxon>unclassified sequences</taxon>
        <taxon>metagenomes</taxon>
        <taxon>ecological metagenomes</taxon>
    </lineage>
</organism>